<dbReference type="Gene3D" id="2.60.40.10">
    <property type="entry name" value="Immunoglobulins"/>
    <property type="match status" value="1"/>
</dbReference>
<comment type="similarity">
    <text evidence="1 6 7">Belongs to the peptidase S8 family.</text>
</comment>
<dbReference type="InterPro" id="IPR023827">
    <property type="entry name" value="Peptidase_S8_Asp-AS"/>
</dbReference>
<evidence type="ECO:0000256" key="9">
    <source>
        <dbReference type="SAM" id="SignalP"/>
    </source>
</evidence>
<feature type="compositionally biased region" description="Low complexity" evidence="8">
    <location>
        <begin position="39"/>
        <end position="82"/>
    </location>
</feature>
<feature type="chain" id="PRO_5041394875" evidence="9">
    <location>
        <begin position="29"/>
        <end position="1091"/>
    </location>
</feature>
<evidence type="ECO:0000256" key="6">
    <source>
        <dbReference type="PROSITE-ProRule" id="PRU01240"/>
    </source>
</evidence>
<dbReference type="Gene3D" id="3.40.50.200">
    <property type="entry name" value="Peptidase S8/S53 domain"/>
    <property type="match status" value="1"/>
</dbReference>
<dbReference type="AlphaFoldDB" id="A0AA45R417"/>
<accession>A0AA45R417</accession>
<dbReference type="GO" id="GO:0006508">
    <property type="term" value="P:proteolysis"/>
    <property type="evidence" value="ECO:0007669"/>
    <property type="project" value="UniProtKB-KW"/>
</dbReference>
<dbReference type="PANTHER" id="PTHR43806">
    <property type="entry name" value="PEPTIDASE S8"/>
    <property type="match status" value="1"/>
</dbReference>
<feature type="signal peptide" evidence="9">
    <location>
        <begin position="1"/>
        <end position="28"/>
    </location>
</feature>
<dbReference type="InterPro" id="IPR013783">
    <property type="entry name" value="Ig-like_fold"/>
</dbReference>
<evidence type="ECO:0000256" key="5">
    <source>
        <dbReference type="PIRSR" id="PIRSR615500-1"/>
    </source>
</evidence>
<dbReference type="EMBL" id="CP073249">
    <property type="protein sequence ID" value="QUF04426.1"/>
    <property type="molecule type" value="Genomic_DNA"/>
</dbReference>
<dbReference type="GO" id="GO:0004252">
    <property type="term" value="F:serine-type endopeptidase activity"/>
    <property type="evidence" value="ECO:0007669"/>
    <property type="project" value="UniProtKB-UniRule"/>
</dbReference>
<feature type="active site" description="Charge relay system" evidence="5 6">
    <location>
        <position position="280"/>
    </location>
</feature>
<evidence type="ECO:0000313" key="12">
    <source>
        <dbReference type="Proteomes" id="UP000677152"/>
    </source>
</evidence>
<dbReference type="Pfam" id="PF00082">
    <property type="entry name" value="Peptidase_S8"/>
    <property type="match status" value="1"/>
</dbReference>
<evidence type="ECO:0000256" key="3">
    <source>
        <dbReference type="ARBA" id="ARBA00022801"/>
    </source>
</evidence>
<keyword evidence="9" id="KW-0732">Signal</keyword>
<evidence type="ECO:0000256" key="1">
    <source>
        <dbReference type="ARBA" id="ARBA00011073"/>
    </source>
</evidence>
<sequence length="1091" mass="112601">MPLRKALSAGVVAAVVAAALTATVPTAAAGPETGRDAPGAAGTGTASASTTGAATTDVSTTSASTTSASTTGAATTGGHRPRGVVTLLTGDVVAVGGDDVRVTPGAGREKIVFHRSGGPDALRVIPSDVAADVASGRLDRALFDVAGLIAQGYDDARTDHLPLIVTGAPDAVRPAGDAVRELPSVDGYALDVPKSRPLLASAAEQVPGRIWLDAKARTTLDRTAAQIGAPAAWAAGLTGAGAKVAVLDTGVDAAHPDLAGAVVESANFSDSADAGDRDGHGTHVASTITGSGRYRGIAPDAVILNGKVLDDRGGGAYSWIIAGMEWAAPRADVVTMSLGAPASEDDPLTLALDRLTAETGALFVVAAGNSGPRASTVGSPGSAASALTVGAVDRDDVPAPFSSRGPGPDERVLKPDVTAPGVGVVAAAAGSPDGHVAMSGTSMAAPHVAGAAAILAQQHPDWRAPQLKAALMGTAVDPKGATVYEQGAGRVDLARATTTPLQADPPSLGLGTLRFPHDDGEQPSPRTVTYRNTGDQPEEVALTAVLRDPSGAEIPGAVSVSPSSVTVPAGGSAEVVVTTTLPAGSPIGAYSGVLLAGDAVRVPIGLTREGEMRDLPVRVLDHEGGPASMYTFWLLNTATGEEHRMFGPSGSTTVRLPVGDYLMHAVIVQGEKATTFVEPALRIDGSSVLELDARRGVPMRVAVDEPGAVPAAVGVALTMDVLGRPAHASSFSYAPETMLFVPSSTTSEAAKTTLEHALVPPEGFTGLPYQYALKWAVEGGVPHDLSREFRKRDLAHVNAAVASGGSGNVVQHDLLTTLATPHAILLHYSPDVPWRHRTDLWSEQGGSGKGTQEHVKDVVYRKGQVLSESWYRGVLGPAFPEIGEGDVPHASRRRDQFLYWVPLFTDQAANHKGGRDYSTEHVVLTRDGEVLLDELRRGQHLLARMPQDPGDYELSVDASSGVGFDLSTRVSAKWRFHSEQTQAEEAVPLLAVRFAPDLDQRNRAPRGRVTIPVSVQRNGSADVSDVRRPSVEVSYDDGRTWRAAPVSGRDGEWSVTTASPPGAVFASLRSSTSDSSGNSVVQTIIRAYALR</sequence>
<keyword evidence="3 6" id="KW-0378">Hydrolase</keyword>
<dbReference type="PROSITE" id="PS51892">
    <property type="entry name" value="SUBTILASE"/>
    <property type="match status" value="1"/>
</dbReference>
<evidence type="ECO:0000313" key="11">
    <source>
        <dbReference type="EMBL" id="QUF04426.1"/>
    </source>
</evidence>
<keyword evidence="2 6" id="KW-0645">Protease</keyword>
<dbReference type="InterPro" id="IPR036852">
    <property type="entry name" value="Peptidase_S8/S53_dom_sf"/>
</dbReference>
<proteinExistence type="inferred from homology"/>
<dbReference type="InterPro" id="IPR000209">
    <property type="entry name" value="Peptidase_S8/S53_dom"/>
</dbReference>
<dbReference type="PROSITE" id="PS00137">
    <property type="entry name" value="SUBTILASE_HIS"/>
    <property type="match status" value="1"/>
</dbReference>
<dbReference type="SUPFAM" id="SSF52743">
    <property type="entry name" value="Subtilisin-like"/>
    <property type="match status" value="1"/>
</dbReference>
<reference evidence="11" key="1">
    <citation type="submission" date="2021-04" db="EMBL/GenBank/DDBJ databases">
        <title>Genomic sequence of Actinosynnema pretiosum subsp. pretiosum ATCC 31280 (C-14919).</title>
        <authorList>
            <person name="Bai L."/>
            <person name="Wang X."/>
            <person name="Xiao Y."/>
        </authorList>
    </citation>
    <scope>NUCLEOTIDE SEQUENCE</scope>
    <source>
        <strain evidence="11">ATCC 31280</strain>
    </source>
</reference>
<dbReference type="PROSITE" id="PS00136">
    <property type="entry name" value="SUBTILASE_ASP"/>
    <property type="match status" value="1"/>
</dbReference>
<name>A0AA45R417_9PSEU</name>
<dbReference type="InterPro" id="IPR022398">
    <property type="entry name" value="Peptidase_S8_His-AS"/>
</dbReference>
<dbReference type="Proteomes" id="UP000677152">
    <property type="component" value="Chromosome"/>
</dbReference>
<feature type="active site" description="Charge relay system" evidence="5 6">
    <location>
        <position position="442"/>
    </location>
</feature>
<dbReference type="GO" id="GO:0005975">
    <property type="term" value="P:carbohydrate metabolic process"/>
    <property type="evidence" value="ECO:0007669"/>
    <property type="project" value="UniProtKB-ARBA"/>
</dbReference>
<feature type="domain" description="Peptidase S8/S53" evidence="10">
    <location>
        <begin position="239"/>
        <end position="489"/>
    </location>
</feature>
<dbReference type="InterPro" id="IPR023828">
    <property type="entry name" value="Peptidase_S8_Ser-AS"/>
</dbReference>
<feature type="region of interest" description="Disordered" evidence="8">
    <location>
        <begin position="28"/>
        <end position="82"/>
    </location>
</feature>
<dbReference type="PANTHER" id="PTHR43806:SF11">
    <property type="entry name" value="CEREVISIN-RELATED"/>
    <property type="match status" value="1"/>
</dbReference>
<dbReference type="InterPro" id="IPR050131">
    <property type="entry name" value="Peptidase_S8_subtilisin-like"/>
</dbReference>
<dbReference type="InterPro" id="IPR015500">
    <property type="entry name" value="Peptidase_S8_subtilisin-rel"/>
</dbReference>
<dbReference type="PROSITE" id="PS00138">
    <property type="entry name" value="SUBTILASE_SER"/>
    <property type="match status" value="1"/>
</dbReference>
<evidence type="ECO:0000256" key="4">
    <source>
        <dbReference type="ARBA" id="ARBA00022825"/>
    </source>
</evidence>
<dbReference type="PRINTS" id="PR00723">
    <property type="entry name" value="SUBTILISIN"/>
</dbReference>
<organism evidence="11 12">
    <name type="scientific">Actinosynnema pretiosum subsp. pretiosum</name>
    <dbReference type="NCBI Taxonomy" id="103721"/>
    <lineage>
        <taxon>Bacteria</taxon>
        <taxon>Bacillati</taxon>
        <taxon>Actinomycetota</taxon>
        <taxon>Actinomycetes</taxon>
        <taxon>Pseudonocardiales</taxon>
        <taxon>Pseudonocardiaceae</taxon>
        <taxon>Actinosynnema</taxon>
    </lineage>
</organism>
<evidence type="ECO:0000256" key="7">
    <source>
        <dbReference type="RuleBase" id="RU003355"/>
    </source>
</evidence>
<evidence type="ECO:0000256" key="8">
    <source>
        <dbReference type="SAM" id="MobiDB-lite"/>
    </source>
</evidence>
<gene>
    <name evidence="11" type="ORF">KCV87_34860</name>
</gene>
<protein>
    <submittedName>
        <fullName evidence="11">S8 family serine peptidase</fullName>
    </submittedName>
</protein>
<feature type="active site" description="Charge relay system" evidence="5 6">
    <location>
        <position position="248"/>
    </location>
</feature>
<evidence type="ECO:0000259" key="10">
    <source>
        <dbReference type="Pfam" id="PF00082"/>
    </source>
</evidence>
<keyword evidence="4 6" id="KW-0720">Serine protease</keyword>
<evidence type="ECO:0000256" key="2">
    <source>
        <dbReference type="ARBA" id="ARBA00022670"/>
    </source>
</evidence>